<dbReference type="PANTHER" id="PTHR33777">
    <property type="entry name" value="UPF0045 PROTEIN ECM15"/>
    <property type="match status" value="1"/>
</dbReference>
<evidence type="ECO:0000313" key="3">
    <source>
        <dbReference type="EMBL" id="TKJ43425.1"/>
    </source>
</evidence>
<dbReference type="EMBL" id="NJBO01000004">
    <property type="protein sequence ID" value="TKJ43425.1"/>
    <property type="molecule type" value="Genomic_DNA"/>
</dbReference>
<dbReference type="InterPro" id="IPR029756">
    <property type="entry name" value="MTH1187/YkoF-like"/>
</dbReference>
<dbReference type="GO" id="GO:0005829">
    <property type="term" value="C:cytosol"/>
    <property type="evidence" value="ECO:0007669"/>
    <property type="project" value="TreeGrafter"/>
</dbReference>
<dbReference type="SUPFAM" id="SSF89957">
    <property type="entry name" value="MTH1187/YkoF-like"/>
    <property type="match status" value="1"/>
</dbReference>
<protein>
    <recommendedName>
        <fullName evidence="2">Thiamine-binding protein domain-containing protein</fullName>
    </recommendedName>
</protein>
<dbReference type="NCBIfam" id="TIGR00106">
    <property type="entry name" value="MTH1187 family thiamine-binding protein"/>
    <property type="match status" value="1"/>
</dbReference>
<dbReference type="Pfam" id="PF01910">
    <property type="entry name" value="Thiamine_BP"/>
    <property type="match status" value="1"/>
</dbReference>
<dbReference type="Proteomes" id="UP000317778">
    <property type="component" value="Unassembled WGS sequence"/>
</dbReference>
<dbReference type="PANTHER" id="PTHR33777:SF1">
    <property type="entry name" value="UPF0045 PROTEIN ECM15"/>
    <property type="match status" value="1"/>
</dbReference>
<comment type="similarity">
    <text evidence="1">Belongs to the UPF0045 family.</text>
</comment>
<sequence>MLAQFTIFPTDKGEGLSGYVAEAIRIVDASGLSYKLGPMSTSIEGEWDEVFGVIKKCRDAMRKHSNRVYIVIAVDDRAGAVNRLQGKIRSVAEKLGEEPKT</sequence>
<gene>
    <name evidence="3" type="ORF">CEE36_03575</name>
</gene>
<feature type="domain" description="Thiamine-binding protein" evidence="2">
    <location>
        <begin position="3"/>
        <end position="91"/>
    </location>
</feature>
<dbReference type="InterPro" id="IPR002767">
    <property type="entry name" value="Thiamine_BP"/>
</dbReference>
<comment type="caution">
    <text evidence="3">The sequence shown here is derived from an EMBL/GenBank/DDBJ whole genome shotgun (WGS) entry which is preliminary data.</text>
</comment>
<name>A0A532V8A7_UNCT6</name>
<organism evidence="3 4">
    <name type="scientific">candidate division TA06 bacterium B3_TA06</name>
    <dbReference type="NCBI Taxonomy" id="2012487"/>
    <lineage>
        <taxon>Bacteria</taxon>
        <taxon>Bacteria division TA06</taxon>
    </lineage>
</organism>
<evidence type="ECO:0000259" key="2">
    <source>
        <dbReference type="Pfam" id="PF01910"/>
    </source>
</evidence>
<dbReference type="Gene3D" id="3.30.70.930">
    <property type="match status" value="1"/>
</dbReference>
<proteinExistence type="inferred from homology"/>
<reference evidence="3 4" key="1">
    <citation type="submission" date="2017-06" db="EMBL/GenBank/DDBJ databases">
        <title>Novel microbial phyla capable of carbon fixation and sulfur reduction in deep-sea sediments.</title>
        <authorList>
            <person name="Huang J."/>
            <person name="Baker B."/>
            <person name="Wang Y."/>
        </authorList>
    </citation>
    <scope>NUCLEOTIDE SEQUENCE [LARGE SCALE GENOMIC DNA]</scope>
    <source>
        <strain evidence="3">B3_TA06</strain>
    </source>
</reference>
<evidence type="ECO:0000256" key="1">
    <source>
        <dbReference type="ARBA" id="ARBA00010272"/>
    </source>
</evidence>
<dbReference type="InterPro" id="IPR051614">
    <property type="entry name" value="UPF0045_domain"/>
</dbReference>
<accession>A0A532V8A7</accession>
<dbReference type="AlphaFoldDB" id="A0A532V8A7"/>
<evidence type="ECO:0000313" key="4">
    <source>
        <dbReference type="Proteomes" id="UP000317778"/>
    </source>
</evidence>